<evidence type="ECO:0000313" key="10">
    <source>
        <dbReference type="Proteomes" id="UP000355283"/>
    </source>
</evidence>
<evidence type="ECO:0000256" key="4">
    <source>
        <dbReference type="ARBA" id="ARBA00022989"/>
    </source>
</evidence>
<reference evidence="9 10" key="1">
    <citation type="submission" date="2019-01" db="EMBL/GenBank/DDBJ databases">
        <title>Nuclear Genome Assembly of the Microalgal Biofuel strain Nannochloropsis salina CCMP1776.</title>
        <authorList>
            <person name="Hovde B."/>
        </authorList>
    </citation>
    <scope>NUCLEOTIDE SEQUENCE [LARGE SCALE GENOMIC DNA]</scope>
    <source>
        <strain evidence="9 10">CCMP1776</strain>
    </source>
</reference>
<proteinExistence type="inferred from homology"/>
<dbReference type="PANTHER" id="PTHR14207:SF1">
    <property type="entry name" value="EMOPAMIL-BINDING PROTEIN-LIKE"/>
    <property type="match status" value="1"/>
</dbReference>
<keyword evidence="5 6" id="KW-0472">Membrane</keyword>
<dbReference type="PROSITE" id="PS51751">
    <property type="entry name" value="EXPERA"/>
    <property type="match status" value="1"/>
</dbReference>
<name>A0A4D9CWI0_9STRA</name>
<evidence type="ECO:0000256" key="6">
    <source>
        <dbReference type="PROSITE-ProRule" id="PRU01087"/>
    </source>
</evidence>
<keyword evidence="4 6" id="KW-1133">Transmembrane helix</keyword>
<organism evidence="9 10">
    <name type="scientific">Nannochloropsis salina CCMP1776</name>
    <dbReference type="NCBI Taxonomy" id="1027361"/>
    <lineage>
        <taxon>Eukaryota</taxon>
        <taxon>Sar</taxon>
        <taxon>Stramenopiles</taxon>
        <taxon>Ochrophyta</taxon>
        <taxon>Eustigmatophyceae</taxon>
        <taxon>Eustigmatales</taxon>
        <taxon>Monodopsidaceae</taxon>
        <taxon>Microchloropsis</taxon>
        <taxon>Microchloropsis salina</taxon>
    </lineage>
</organism>
<dbReference type="GO" id="GO:0005783">
    <property type="term" value="C:endoplasmic reticulum"/>
    <property type="evidence" value="ECO:0007669"/>
    <property type="project" value="TreeGrafter"/>
</dbReference>
<sequence>MEQGRREGSIKREPKWQHNVPMTYIDRVAFSWFVLDAITHLSIELGYVLLALGPTARASPSFMGFLWREYARADSRWAGRDPNIIAIELVTVFLLGPACLLAAWAIYHRRPYRHVLQLGISLLELYGGWMTFAPDVLAGAPSLALQDPFLLSVHLIFMNGLWVLIPAVLAWESGATLVGACSLAQIGASGGEEGGSKREERGQAPGIPSVHWFWVLAMAMVVYVILVPLILVATAAPPPVEASGRVVEL</sequence>
<dbReference type="GO" id="GO:0016125">
    <property type="term" value="P:sterol metabolic process"/>
    <property type="evidence" value="ECO:0007669"/>
    <property type="project" value="InterPro"/>
</dbReference>
<feature type="transmembrane region" description="Helical" evidence="7">
    <location>
        <begin position="212"/>
        <end position="236"/>
    </location>
</feature>
<dbReference type="Pfam" id="PF05241">
    <property type="entry name" value="EBP"/>
    <property type="match status" value="1"/>
</dbReference>
<keyword evidence="3 6" id="KW-0812">Transmembrane</keyword>
<dbReference type="OrthoDB" id="58557at2759"/>
<keyword evidence="10" id="KW-1185">Reference proteome</keyword>
<dbReference type="InterPro" id="IPR033118">
    <property type="entry name" value="EXPERA"/>
</dbReference>
<protein>
    <recommendedName>
        <fullName evidence="8">EXPERA domain-containing protein</fullName>
    </recommendedName>
</protein>
<evidence type="ECO:0000256" key="3">
    <source>
        <dbReference type="ARBA" id="ARBA00022692"/>
    </source>
</evidence>
<feature type="domain" description="EXPERA" evidence="8">
    <location>
        <begin position="25"/>
        <end position="170"/>
    </location>
</feature>
<accession>A0A4D9CWI0</accession>
<evidence type="ECO:0000313" key="9">
    <source>
        <dbReference type="EMBL" id="TFJ81865.1"/>
    </source>
</evidence>
<evidence type="ECO:0000256" key="5">
    <source>
        <dbReference type="ARBA" id="ARBA00023136"/>
    </source>
</evidence>
<dbReference type="PANTHER" id="PTHR14207">
    <property type="entry name" value="STEROL ISOMERASE"/>
    <property type="match status" value="1"/>
</dbReference>
<evidence type="ECO:0000256" key="2">
    <source>
        <dbReference type="ARBA" id="ARBA00008337"/>
    </source>
</evidence>
<comment type="caution">
    <text evidence="9">The sequence shown here is derived from an EMBL/GenBank/DDBJ whole genome shotgun (WGS) entry which is preliminary data.</text>
</comment>
<dbReference type="GO" id="GO:0016020">
    <property type="term" value="C:membrane"/>
    <property type="evidence" value="ECO:0007669"/>
    <property type="project" value="UniProtKB-SubCell"/>
</dbReference>
<evidence type="ECO:0000259" key="8">
    <source>
        <dbReference type="PROSITE" id="PS51751"/>
    </source>
</evidence>
<comment type="subcellular location">
    <subcellularLocation>
        <location evidence="1">Membrane</location>
        <topology evidence="1">Multi-pass membrane protein</topology>
    </subcellularLocation>
</comment>
<comment type="similarity">
    <text evidence="2">Belongs to the EBP family.</text>
</comment>
<feature type="transmembrane region" description="Helical" evidence="7">
    <location>
        <begin position="85"/>
        <end position="106"/>
    </location>
</feature>
<dbReference type="EMBL" id="SDOX01000122">
    <property type="protein sequence ID" value="TFJ81865.1"/>
    <property type="molecule type" value="Genomic_DNA"/>
</dbReference>
<gene>
    <name evidence="9" type="ORF">NSK_007112</name>
</gene>
<feature type="transmembrane region" description="Helical" evidence="7">
    <location>
        <begin position="29"/>
        <end position="53"/>
    </location>
</feature>
<evidence type="ECO:0000256" key="7">
    <source>
        <dbReference type="SAM" id="Phobius"/>
    </source>
</evidence>
<feature type="transmembrane region" description="Helical" evidence="7">
    <location>
        <begin position="149"/>
        <end position="169"/>
    </location>
</feature>
<feature type="transmembrane region" description="Helical" evidence="7">
    <location>
        <begin position="118"/>
        <end position="137"/>
    </location>
</feature>
<dbReference type="InterPro" id="IPR007905">
    <property type="entry name" value="EBP"/>
</dbReference>
<dbReference type="GO" id="GO:0047750">
    <property type="term" value="F:cholestenol delta-isomerase activity"/>
    <property type="evidence" value="ECO:0007669"/>
    <property type="project" value="InterPro"/>
</dbReference>
<dbReference type="Proteomes" id="UP000355283">
    <property type="component" value="Unassembled WGS sequence"/>
</dbReference>
<evidence type="ECO:0000256" key="1">
    <source>
        <dbReference type="ARBA" id="ARBA00004141"/>
    </source>
</evidence>
<dbReference type="AlphaFoldDB" id="A0A4D9CWI0"/>